<sequence length="498" mass="55988">MARAEVKTVESVLPSEYVQLNMKARPAAFVARPGEPEAPHTGGRALRVRALSDFPMIRLRVKTPAEIRLLAFAHKRPSHRTRPTRPSMLRCLAGICGTSDTPALEEAQRRQVLKPILRLDSPTVPEKVQTTPELVAYGLQLAPPGSEVPVAVVSSDFNKNSARLLIVIPGGPMRIAAAPAWRRMRAGLETEEEYEDEGWYALCEWEKWLDQLEEQARILIHTFRMKPSLQTSDIAGKPYPVHVGRHSVDMQSAQDFVGEAVIEAMQQSARWPRPSYLREEVLTSELSVLATLEPEKLGYVEPLLRWAEANGYASAFFSHQALCESPVDTWDRIVRGSPARHVSVMVAAGMLNVMEAALKQVHPLLFSRFRTVCIHGGDTMEDFASAPVELRQHLEATTVALPSNWEGLERQVALQCLFELLRDREDHWAKLELMKYTGFQSLKENDLPGLKRMGVDQRVQRLNRDRNDDELARLLKKHDKARTDPTAEIASDDEPGVD</sequence>
<name>A0A1Q9E703_SYMMI</name>
<evidence type="ECO:0000256" key="1">
    <source>
        <dbReference type="SAM" id="MobiDB-lite"/>
    </source>
</evidence>
<dbReference type="AlphaFoldDB" id="A0A1Q9E703"/>
<reference evidence="2 3" key="1">
    <citation type="submission" date="2016-02" db="EMBL/GenBank/DDBJ databases">
        <title>Genome analysis of coral dinoflagellate symbionts highlights evolutionary adaptations to a symbiotic lifestyle.</title>
        <authorList>
            <person name="Aranda M."/>
            <person name="Li Y."/>
            <person name="Liew Y.J."/>
            <person name="Baumgarten S."/>
            <person name="Simakov O."/>
            <person name="Wilson M."/>
            <person name="Piel J."/>
            <person name="Ashoor H."/>
            <person name="Bougouffa S."/>
            <person name="Bajic V.B."/>
            <person name="Ryu T."/>
            <person name="Ravasi T."/>
            <person name="Bayer T."/>
            <person name="Micklem G."/>
            <person name="Kim H."/>
            <person name="Bhak J."/>
            <person name="Lajeunesse T.C."/>
            <person name="Voolstra C.R."/>
        </authorList>
    </citation>
    <scope>NUCLEOTIDE SEQUENCE [LARGE SCALE GENOMIC DNA]</scope>
    <source>
        <strain evidence="2 3">CCMP2467</strain>
    </source>
</reference>
<protein>
    <submittedName>
        <fullName evidence="2">Uncharacterized protein</fullName>
    </submittedName>
</protein>
<comment type="caution">
    <text evidence="2">The sequence shown here is derived from an EMBL/GenBank/DDBJ whole genome shotgun (WGS) entry which is preliminary data.</text>
</comment>
<organism evidence="2 3">
    <name type="scientific">Symbiodinium microadriaticum</name>
    <name type="common">Dinoflagellate</name>
    <name type="synonym">Zooxanthella microadriatica</name>
    <dbReference type="NCBI Taxonomy" id="2951"/>
    <lineage>
        <taxon>Eukaryota</taxon>
        <taxon>Sar</taxon>
        <taxon>Alveolata</taxon>
        <taxon>Dinophyceae</taxon>
        <taxon>Suessiales</taxon>
        <taxon>Symbiodiniaceae</taxon>
        <taxon>Symbiodinium</taxon>
    </lineage>
</organism>
<dbReference type="EMBL" id="LSRX01000243">
    <property type="protein sequence ID" value="OLQ03200.1"/>
    <property type="molecule type" value="Genomic_DNA"/>
</dbReference>
<proteinExistence type="predicted"/>
<dbReference type="OrthoDB" id="10382055at2759"/>
<dbReference type="Proteomes" id="UP000186817">
    <property type="component" value="Unassembled WGS sequence"/>
</dbReference>
<evidence type="ECO:0000313" key="3">
    <source>
        <dbReference type="Proteomes" id="UP000186817"/>
    </source>
</evidence>
<keyword evidence="3" id="KW-1185">Reference proteome</keyword>
<evidence type="ECO:0000313" key="2">
    <source>
        <dbReference type="EMBL" id="OLQ03200.1"/>
    </source>
</evidence>
<feature type="region of interest" description="Disordered" evidence="1">
    <location>
        <begin position="473"/>
        <end position="498"/>
    </location>
</feature>
<gene>
    <name evidence="2" type="ORF">AK812_SmicGene13901</name>
</gene>
<accession>A0A1Q9E703</accession>